<evidence type="ECO:0000256" key="2">
    <source>
        <dbReference type="ARBA" id="ARBA00022448"/>
    </source>
</evidence>
<feature type="transmembrane region" description="Helical" evidence="8">
    <location>
        <begin position="134"/>
        <end position="155"/>
    </location>
</feature>
<feature type="transmembrane region" description="Helical" evidence="8">
    <location>
        <begin position="338"/>
        <end position="360"/>
    </location>
</feature>
<comment type="subcellular location">
    <subcellularLocation>
        <location evidence="1">Cell membrane</location>
        <topology evidence="1">Multi-pass membrane protein</topology>
    </subcellularLocation>
</comment>
<feature type="transmembrane region" description="Helical" evidence="8">
    <location>
        <begin position="81"/>
        <end position="101"/>
    </location>
</feature>
<dbReference type="RefSeq" id="XP_037876551.1">
    <property type="nucleotide sequence ID" value="XM_038020623.2"/>
</dbReference>
<dbReference type="InterPro" id="IPR036259">
    <property type="entry name" value="MFS_trans_sf"/>
</dbReference>
<evidence type="ECO:0000313" key="11">
    <source>
        <dbReference type="Proteomes" id="UP000005204"/>
    </source>
</evidence>
<dbReference type="GO" id="GO:0005886">
    <property type="term" value="C:plasma membrane"/>
    <property type="evidence" value="ECO:0007669"/>
    <property type="project" value="UniProtKB-SubCell"/>
</dbReference>
<dbReference type="InterPro" id="IPR005828">
    <property type="entry name" value="MFS_sugar_transport-like"/>
</dbReference>
<dbReference type="FunFam" id="1.20.1250.20:FF:000218">
    <property type="entry name" value="facilitated trehalose transporter Tret1"/>
    <property type="match status" value="1"/>
</dbReference>
<dbReference type="PROSITE" id="PS00217">
    <property type="entry name" value="SUGAR_TRANSPORT_2"/>
    <property type="match status" value="1"/>
</dbReference>
<evidence type="ECO:0000256" key="5">
    <source>
        <dbReference type="ARBA" id="ARBA00022692"/>
    </source>
</evidence>
<feature type="transmembrane region" description="Helical" evidence="8">
    <location>
        <begin position="40"/>
        <end position="61"/>
    </location>
</feature>
<evidence type="ECO:0000256" key="8">
    <source>
        <dbReference type="SAM" id="Phobius"/>
    </source>
</evidence>
<dbReference type="EnsemblMetazoa" id="XM_038020623.1">
    <property type="protein sequence ID" value="XP_037876551.1"/>
    <property type="gene ID" value="LOC101737464"/>
</dbReference>
<feature type="transmembrane region" description="Helical" evidence="8">
    <location>
        <begin position="194"/>
        <end position="212"/>
    </location>
</feature>
<reference evidence="10" key="2">
    <citation type="submission" date="2022-06" db="UniProtKB">
        <authorList>
            <consortium name="EnsemblMetazoa"/>
        </authorList>
    </citation>
    <scope>IDENTIFICATION</scope>
    <source>
        <strain evidence="10">p50T (Dazao)</strain>
    </source>
</reference>
<dbReference type="PANTHER" id="PTHR48021:SF1">
    <property type="entry name" value="GH07001P-RELATED"/>
    <property type="match status" value="1"/>
</dbReference>
<evidence type="ECO:0000256" key="1">
    <source>
        <dbReference type="ARBA" id="ARBA00004651"/>
    </source>
</evidence>
<dbReference type="PANTHER" id="PTHR48021">
    <property type="match status" value="1"/>
</dbReference>
<dbReference type="GeneID" id="101737464"/>
<keyword evidence="4" id="KW-0762">Sugar transport</keyword>
<feature type="transmembrane region" description="Helical" evidence="8">
    <location>
        <begin position="372"/>
        <end position="393"/>
    </location>
</feature>
<dbReference type="GO" id="GO:0022857">
    <property type="term" value="F:transmembrane transporter activity"/>
    <property type="evidence" value="ECO:0007669"/>
    <property type="project" value="InterPro"/>
</dbReference>
<feature type="transmembrane region" description="Helical" evidence="8">
    <location>
        <begin position="167"/>
        <end position="188"/>
    </location>
</feature>
<protein>
    <recommendedName>
        <fullName evidence="9">Major facilitator superfamily (MFS) profile domain-containing protein</fullName>
    </recommendedName>
</protein>
<dbReference type="PROSITE" id="PS50850">
    <property type="entry name" value="MFS"/>
    <property type="match status" value="1"/>
</dbReference>
<dbReference type="Gene3D" id="1.20.1250.20">
    <property type="entry name" value="MFS general substrate transporter like domains"/>
    <property type="match status" value="1"/>
</dbReference>
<dbReference type="Pfam" id="PF00083">
    <property type="entry name" value="Sugar_tr"/>
    <property type="match status" value="1"/>
</dbReference>
<evidence type="ECO:0000313" key="10">
    <source>
        <dbReference type="EnsemblMetazoa" id="XP_037876551.1"/>
    </source>
</evidence>
<evidence type="ECO:0000259" key="9">
    <source>
        <dbReference type="PROSITE" id="PS50850"/>
    </source>
</evidence>
<reference evidence="11" key="1">
    <citation type="journal article" date="2008" name="Insect Biochem. Mol. Biol.">
        <title>The genome of a lepidopteran model insect, the silkworm Bombyx mori.</title>
        <authorList>
            <consortium name="International Silkworm Genome Consortium"/>
        </authorList>
    </citation>
    <scope>NUCLEOTIDE SEQUENCE [LARGE SCALE GENOMIC DNA]</scope>
    <source>
        <strain evidence="11">p50T</strain>
    </source>
</reference>
<keyword evidence="5 8" id="KW-0812">Transmembrane</keyword>
<keyword evidence="7 8" id="KW-0472">Membrane</keyword>
<keyword evidence="6 8" id="KW-1133">Transmembrane helix</keyword>
<feature type="transmembrane region" description="Helical" evidence="8">
    <location>
        <begin position="440"/>
        <end position="460"/>
    </location>
</feature>
<evidence type="ECO:0000256" key="4">
    <source>
        <dbReference type="ARBA" id="ARBA00022597"/>
    </source>
</evidence>
<keyword evidence="2" id="KW-0813">Transport</keyword>
<dbReference type="Proteomes" id="UP000005204">
    <property type="component" value="Unassembled WGS sequence"/>
</dbReference>
<dbReference type="SUPFAM" id="SSF103473">
    <property type="entry name" value="MFS general substrate transporter"/>
    <property type="match status" value="1"/>
</dbReference>
<evidence type="ECO:0000256" key="6">
    <source>
        <dbReference type="ARBA" id="ARBA00022989"/>
    </source>
</evidence>
<keyword evidence="3" id="KW-1003">Cell membrane</keyword>
<organism evidence="10 11">
    <name type="scientific">Bombyx mori</name>
    <name type="common">Silk moth</name>
    <dbReference type="NCBI Taxonomy" id="7091"/>
    <lineage>
        <taxon>Eukaryota</taxon>
        <taxon>Metazoa</taxon>
        <taxon>Ecdysozoa</taxon>
        <taxon>Arthropoda</taxon>
        <taxon>Hexapoda</taxon>
        <taxon>Insecta</taxon>
        <taxon>Pterygota</taxon>
        <taxon>Neoptera</taxon>
        <taxon>Endopterygota</taxon>
        <taxon>Lepidoptera</taxon>
        <taxon>Glossata</taxon>
        <taxon>Ditrysia</taxon>
        <taxon>Bombycoidea</taxon>
        <taxon>Bombycidae</taxon>
        <taxon>Bombycinae</taxon>
        <taxon>Bombyx</taxon>
    </lineage>
</organism>
<keyword evidence="11" id="KW-1185">Reference proteome</keyword>
<feature type="domain" description="Major facilitator superfamily (MFS) profile" evidence="9">
    <location>
        <begin position="38"/>
        <end position="464"/>
    </location>
</feature>
<sequence>MLKRTLKRILRHCISAVRIQVLIMTVQTLNCVWKQYMSAAILNIIQMVNGFSVSWSASMVLKLIDAKTTPLSRVATETEVVLITNIMFIGIVGAYVSSYLSNHIGRKYCFILGGFIYCFSYLILTLAVSTSMIIAGRLLVGFSLGFIQILIYIYVGEITSPNIRGIIMTSLSIFQCTGCLIGFCLGPYLSYLQFGFVPIILIIIFIALSFFLNESPVYFVIKGDEESAKKALNYFGRSKDVNYELKIMLQNAKENAQGKRKWLELFQRSNRRALLIIIPLYIIEQASGVIAVILNATAIFKLAGSSVEPAVATMIVGVTNLTGSLISPFVVDRYGRKVLLLFSAGGCCLAMTALGTYFYFRQMFPESVGSLGWLPLTALVAALFTYSVGLTIIPHALAGEMFSPKMRGLGTSLGLTVANGSGLITTSIYSYLAVNVGIHYAFWMFAVFDLVGVIFTIYVVPETKGKSLSDINAMLAK</sequence>
<feature type="transmembrane region" description="Helical" evidence="8">
    <location>
        <begin position="310"/>
        <end position="331"/>
    </location>
</feature>
<feature type="transmembrane region" description="Helical" evidence="8">
    <location>
        <begin position="273"/>
        <end position="298"/>
    </location>
</feature>
<dbReference type="InterPro" id="IPR050549">
    <property type="entry name" value="MFS_Trehalose_Transporter"/>
</dbReference>
<feature type="transmembrane region" description="Helical" evidence="8">
    <location>
        <begin position="413"/>
        <end position="434"/>
    </location>
</feature>
<dbReference type="AlphaFoldDB" id="A0A8R2M9P1"/>
<name>A0A8R2M9P1_BOMMO</name>
<accession>A0A8R2M9P1</accession>
<evidence type="ECO:0000256" key="7">
    <source>
        <dbReference type="ARBA" id="ARBA00023136"/>
    </source>
</evidence>
<feature type="transmembrane region" description="Helical" evidence="8">
    <location>
        <begin position="108"/>
        <end position="128"/>
    </location>
</feature>
<evidence type="ECO:0000256" key="3">
    <source>
        <dbReference type="ARBA" id="ARBA00022475"/>
    </source>
</evidence>
<proteinExistence type="predicted"/>
<dbReference type="InterPro" id="IPR020846">
    <property type="entry name" value="MFS_dom"/>
</dbReference>
<dbReference type="InterPro" id="IPR005829">
    <property type="entry name" value="Sugar_transporter_CS"/>
</dbReference>